<evidence type="ECO:0000313" key="2">
    <source>
        <dbReference type="Proteomes" id="UP001407405"/>
    </source>
</evidence>
<sequence>MIRQKKALIIFILLVAVGFANTPIYYLQMAHNETNQSLKRISMSPNGTFTVEYIHSVMKTPVYEQYRVLPDLRLLLTETRFTTYGAGHPEQGNHDFEVTDKGFRIYNINEPFSFVVYRTAPEETGAAVTLRYEEQVIPLLSISLERTPVRLSMKRDPWWLYRIREGSEWLMNGSNRMK</sequence>
<dbReference type="Pfam" id="PF08905">
    <property type="entry name" value="DUF1850"/>
    <property type="match status" value="1"/>
</dbReference>
<evidence type="ECO:0000313" key="1">
    <source>
        <dbReference type="EMBL" id="MEN1759102.1"/>
    </source>
</evidence>
<name>A0ABU9VPJ3_9CLOT</name>
<organism evidence="1 2">
    <name type="scientific">Anoxynatronum sibiricum</name>
    <dbReference type="NCBI Taxonomy" id="210623"/>
    <lineage>
        <taxon>Bacteria</taxon>
        <taxon>Bacillati</taxon>
        <taxon>Bacillota</taxon>
        <taxon>Clostridia</taxon>
        <taxon>Eubacteriales</taxon>
        <taxon>Clostridiaceae</taxon>
        <taxon>Anoxynatronum</taxon>
    </lineage>
</organism>
<protein>
    <submittedName>
        <fullName evidence="1">DUF1850 domain-containing protein</fullName>
    </submittedName>
</protein>
<comment type="caution">
    <text evidence="1">The sequence shown here is derived from an EMBL/GenBank/DDBJ whole genome shotgun (WGS) entry which is preliminary data.</text>
</comment>
<accession>A0ABU9VPJ3</accession>
<keyword evidence="2" id="KW-1185">Reference proteome</keyword>
<dbReference type="RefSeq" id="WP_343184483.1">
    <property type="nucleotide sequence ID" value="NZ_JBCITM010000001.1"/>
</dbReference>
<proteinExistence type="predicted"/>
<dbReference type="Proteomes" id="UP001407405">
    <property type="component" value="Unassembled WGS sequence"/>
</dbReference>
<dbReference type="InterPro" id="IPR015001">
    <property type="entry name" value="DUF1850"/>
</dbReference>
<gene>
    <name evidence="1" type="ORF">AAIG11_01330</name>
</gene>
<reference evidence="1 2" key="1">
    <citation type="submission" date="2024-04" db="EMBL/GenBank/DDBJ databases">
        <title>Genome sequencing and metabolic network reconstruction of aminoacids and betaine degradation by Anoxynatronum sibiricum.</title>
        <authorList>
            <person name="Detkova E.N."/>
            <person name="Boltjanskaja Y.V."/>
            <person name="Mardanov A.V."/>
            <person name="Kevbrin V."/>
        </authorList>
    </citation>
    <scope>NUCLEOTIDE SEQUENCE [LARGE SCALE GENOMIC DNA]</scope>
    <source>
        <strain evidence="1 2">Z-7981</strain>
    </source>
</reference>
<dbReference type="EMBL" id="JBCITM010000001">
    <property type="protein sequence ID" value="MEN1759102.1"/>
    <property type="molecule type" value="Genomic_DNA"/>
</dbReference>